<dbReference type="InterPro" id="IPR018247">
    <property type="entry name" value="EF_Hand_1_Ca_BS"/>
</dbReference>
<dbReference type="SMART" id="SM00054">
    <property type="entry name" value="EFh"/>
    <property type="match status" value="3"/>
</dbReference>
<organism evidence="4">
    <name type="scientific">Entomoneis paludosa</name>
    <dbReference type="NCBI Taxonomy" id="265537"/>
    <lineage>
        <taxon>Eukaryota</taxon>
        <taxon>Sar</taxon>
        <taxon>Stramenopiles</taxon>
        <taxon>Ochrophyta</taxon>
        <taxon>Bacillariophyta</taxon>
        <taxon>Bacillariophyceae</taxon>
        <taxon>Bacillariophycidae</taxon>
        <taxon>Entomoneidaceae</taxon>
        <taxon>Entomoneis</taxon>
    </lineage>
</organism>
<dbReference type="PROSITE" id="PS00018">
    <property type="entry name" value="EF_HAND_1"/>
    <property type="match status" value="1"/>
</dbReference>
<dbReference type="Gene3D" id="1.10.238.10">
    <property type="entry name" value="EF-hand"/>
    <property type="match status" value="2"/>
</dbReference>
<accession>A0A6U3C037</accession>
<keyword evidence="2" id="KW-0106">Calcium</keyword>
<name>A0A6U3C037_9STRA</name>
<dbReference type="EMBL" id="HBHT01025990">
    <property type="protein sequence ID" value="CAD9977317.1"/>
    <property type="molecule type" value="Transcribed_RNA"/>
</dbReference>
<feature type="domain" description="EF-hand" evidence="3">
    <location>
        <begin position="97"/>
        <end position="132"/>
    </location>
</feature>
<sequence length="172" mass="19658">MKLVPIMASLPTEKDAAGKKERKELFRAFDPNGNGYLSLAEVDMALIQMGKKCPKPVIIRAYKAACQVAQEHGENLTKEGESYIEFAEFRLFLVNLKKYTLLWEIFCSLDTGHDRRIDLPEFRKGIKKLEKLGHKIEDPDAEFALIDADHGGQILFEEFGDWGLQYVYPEMS</sequence>
<dbReference type="Pfam" id="PF22592">
    <property type="entry name" value="FCaBP_EF-hand"/>
    <property type="match status" value="1"/>
</dbReference>
<dbReference type="SUPFAM" id="SSF47473">
    <property type="entry name" value="EF-hand"/>
    <property type="match status" value="1"/>
</dbReference>
<dbReference type="GO" id="GO:0005509">
    <property type="term" value="F:calcium ion binding"/>
    <property type="evidence" value="ECO:0007669"/>
    <property type="project" value="InterPro"/>
</dbReference>
<feature type="domain" description="EF-hand" evidence="3">
    <location>
        <begin position="134"/>
        <end position="169"/>
    </location>
</feature>
<feature type="domain" description="EF-hand" evidence="3">
    <location>
        <begin position="17"/>
        <end position="52"/>
    </location>
</feature>
<dbReference type="PROSITE" id="PS50222">
    <property type="entry name" value="EF_HAND_2"/>
    <property type="match status" value="3"/>
</dbReference>
<protein>
    <recommendedName>
        <fullName evidence="3">EF-hand domain-containing protein</fullName>
    </recommendedName>
</protein>
<evidence type="ECO:0000256" key="1">
    <source>
        <dbReference type="ARBA" id="ARBA00005727"/>
    </source>
</evidence>
<dbReference type="InterPro" id="IPR054322">
    <property type="entry name" value="FCABP_EF-hand"/>
</dbReference>
<dbReference type="EMBL" id="HBHT01025991">
    <property type="protein sequence ID" value="CAD9977318.1"/>
    <property type="molecule type" value="Transcribed_RNA"/>
</dbReference>
<dbReference type="InterPro" id="IPR002048">
    <property type="entry name" value="EF_hand_dom"/>
</dbReference>
<evidence type="ECO:0000256" key="2">
    <source>
        <dbReference type="ARBA" id="ARBA00022837"/>
    </source>
</evidence>
<evidence type="ECO:0000259" key="3">
    <source>
        <dbReference type="PROSITE" id="PS50222"/>
    </source>
</evidence>
<reference evidence="4" key="1">
    <citation type="submission" date="2021-01" db="EMBL/GenBank/DDBJ databases">
        <authorList>
            <person name="Corre E."/>
            <person name="Pelletier E."/>
            <person name="Niang G."/>
            <person name="Scheremetjew M."/>
            <person name="Finn R."/>
            <person name="Kale V."/>
            <person name="Holt S."/>
            <person name="Cochrane G."/>
            <person name="Meng A."/>
            <person name="Brown T."/>
            <person name="Cohen L."/>
        </authorList>
    </citation>
    <scope>NUCLEOTIDE SEQUENCE</scope>
    <source>
        <strain evidence="4">CCMP125</strain>
    </source>
</reference>
<evidence type="ECO:0000313" key="5">
    <source>
        <dbReference type="EMBL" id="CAD9977318.1"/>
    </source>
</evidence>
<dbReference type="InterPro" id="IPR011992">
    <property type="entry name" value="EF-hand-dom_pair"/>
</dbReference>
<gene>
    <name evidence="4" type="ORF">APAL1065_LOCUS17440</name>
    <name evidence="5" type="ORF">APAL1065_LOCUS17441</name>
</gene>
<proteinExistence type="inferred from homology"/>
<comment type="similarity">
    <text evidence="1">Belongs to the calflagin family.</text>
</comment>
<evidence type="ECO:0000313" key="4">
    <source>
        <dbReference type="EMBL" id="CAD9977317.1"/>
    </source>
</evidence>
<dbReference type="AlphaFoldDB" id="A0A6U3C037"/>